<evidence type="ECO:0000256" key="4">
    <source>
        <dbReference type="ARBA" id="ARBA00022989"/>
    </source>
</evidence>
<evidence type="ECO:0000313" key="12">
    <source>
        <dbReference type="EMBL" id="EDO37637.1"/>
    </source>
</evidence>
<comment type="similarity">
    <text evidence="9">Belongs to the G-protein coupled receptor 1 family.</text>
</comment>
<dbReference type="Proteomes" id="UP000001593">
    <property type="component" value="Unassembled WGS sequence"/>
</dbReference>
<comment type="subcellular location">
    <subcellularLocation>
        <location evidence="1">Cell membrane</location>
        <topology evidence="1">Multi-pass membrane protein</topology>
    </subcellularLocation>
</comment>
<evidence type="ECO:0000256" key="3">
    <source>
        <dbReference type="ARBA" id="ARBA00022692"/>
    </source>
</evidence>
<dbReference type="KEGG" id="nve:5509184"/>
<name>A7SF75_NEMVE</name>
<reference evidence="12 13" key="1">
    <citation type="journal article" date="2007" name="Science">
        <title>Sea anemone genome reveals ancestral eumetazoan gene repertoire and genomic organization.</title>
        <authorList>
            <person name="Putnam N.H."/>
            <person name="Srivastava M."/>
            <person name="Hellsten U."/>
            <person name="Dirks B."/>
            <person name="Chapman J."/>
            <person name="Salamov A."/>
            <person name="Terry A."/>
            <person name="Shapiro H."/>
            <person name="Lindquist E."/>
            <person name="Kapitonov V.V."/>
            <person name="Jurka J."/>
            <person name="Genikhovich G."/>
            <person name="Grigoriev I.V."/>
            <person name="Lucas S.M."/>
            <person name="Steele R.E."/>
            <person name="Finnerty J.R."/>
            <person name="Technau U."/>
            <person name="Martindale M.Q."/>
            <person name="Rokhsar D.S."/>
        </authorList>
    </citation>
    <scope>NUCLEOTIDE SEQUENCE [LARGE SCALE GENOMIC DNA]</scope>
    <source>
        <strain evidence="13">CH2 X CH6</strain>
    </source>
</reference>
<keyword evidence="5 9" id="KW-0297">G-protein coupled receptor</keyword>
<evidence type="ECO:0000313" key="13">
    <source>
        <dbReference type="Proteomes" id="UP000001593"/>
    </source>
</evidence>
<dbReference type="PANTHER" id="PTHR24249">
    <property type="entry name" value="HISTAMINE RECEPTOR-RELATED G-PROTEIN COUPLED RECEPTOR"/>
    <property type="match status" value="1"/>
</dbReference>
<keyword evidence="4 10" id="KW-1133">Transmembrane helix</keyword>
<feature type="transmembrane region" description="Helical" evidence="10">
    <location>
        <begin position="36"/>
        <end position="61"/>
    </location>
</feature>
<dbReference type="GO" id="GO:0005886">
    <property type="term" value="C:plasma membrane"/>
    <property type="evidence" value="ECO:0000318"/>
    <property type="project" value="GO_Central"/>
</dbReference>
<accession>A7SF75</accession>
<evidence type="ECO:0000259" key="11">
    <source>
        <dbReference type="PROSITE" id="PS50262"/>
    </source>
</evidence>
<feature type="transmembrane region" description="Helical" evidence="10">
    <location>
        <begin position="111"/>
        <end position="129"/>
    </location>
</feature>
<dbReference type="STRING" id="45351.A7SF75"/>
<gene>
    <name evidence="12" type="ORF">NEMVEDRAFT_v1g244851</name>
</gene>
<dbReference type="PANTHER" id="PTHR24249:SF372">
    <property type="entry name" value="G-PROTEIN COUPLED RECEPTORS FAMILY 1 PROFILE DOMAIN-CONTAINING PROTEIN"/>
    <property type="match status" value="1"/>
</dbReference>
<dbReference type="Gene3D" id="1.20.1070.10">
    <property type="entry name" value="Rhodopsin 7-helix transmembrane proteins"/>
    <property type="match status" value="1"/>
</dbReference>
<sequence length="354" mass="39591">MEAFDNITKIMKNSSGNSTGIGGFGDHPPIDMTLNLLIMGFLVAEGTIVIGINAFVIFLIFYKRFLQTTTNMILGSLATSDMLTGLVVIPLIVACNMLPTYNFGVCLAMDLGQRFLAISTILHLLVVTLERYHYIVVSRIVYAPKASRASAAGVFVFLWGFSLLVSFIQLVWTHEDESTKTKFDRTYDVVCLGALVLLPLLIMTIAYVKIFVALKRQLDKIKRHVGHISSKCNDRHNRKERKAILIYTLMIIVYVVGWFNYFFHTLRLDFGLTPTSLPLGVELLFVYLKFSTGLLNPILYSFLKQDFKRARKSLGCCGGKRPRLLNVGSKSVSNSTNSTLRELISLRSPPAADV</sequence>
<feature type="domain" description="G-protein coupled receptors family 1 profile" evidence="11">
    <location>
        <begin position="52"/>
        <end position="300"/>
    </location>
</feature>
<evidence type="ECO:0000256" key="6">
    <source>
        <dbReference type="ARBA" id="ARBA00023136"/>
    </source>
</evidence>
<dbReference type="GO" id="GO:0007268">
    <property type="term" value="P:chemical synaptic transmission"/>
    <property type="evidence" value="ECO:0000318"/>
    <property type="project" value="GO_Central"/>
</dbReference>
<dbReference type="GO" id="GO:0007187">
    <property type="term" value="P:G protein-coupled receptor signaling pathway, coupled to cyclic nucleotide second messenger"/>
    <property type="evidence" value="ECO:0000318"/>
    <property type="project" value="GO_Central"/>
</dbReference>
<dbReference type="EMBL" id="DS469642">
    <property type="protein sequence ID" value="EDO37637.1"/>
    <property type="molecule type" value="Genomic_DNA"/>
</dbReference>
<dbReference type="OrthoDB" id="5969994at2759"/>
<keyword evidence="2" id="KW-1003">Cell membrane</keyword>
<dbReference type="eggNOG" id="KOG3656">
    <property type="taxonomic scope" value="Eukaryota"/>
</dbReference>
<dbReference type="GO" id="GO:0045202">
    <property type="term" value="C:synapse"/>
    <property type="evidence" value="ECO:0007669"/>
    <property type="project" value="GOC"/>
</dbReference>
<keyword evidence="13" id="KW-1185">Reference proteome</keyword>
<evidence type="ECO:0000256" key="2">
    <source>
        <dbReference type="ARBA" id="ARBA00022475"/>
    </source>
</evidence>
<feature type="transmembrane region" description="Helical" evidence="10">
    <location>
        <begin position="73"/>
        <end position="99"/>
    </location>
</feature>
<dbReference type="SUPFAM" id="SSF81321">
    <property type="entry name" value="Family A G protein-coupled receptor-like"/>
    <property type="match status" value="1"/>
</dbReference>
<dbReference type="OMA" id="VGWFNYF"/>
<dbReference type="PROSITE" id="PS00237">
    <property type="entry name" value="G_PROTEIN_RECEP_F1_1"/>
    <property type="match status" value="1"/>
</dbReference>
<keyword evidence="7 9" id="KW-0675">Receptor</keyword>
<evidence type="ECO:0000256" key="10">
    <source>
        <dbReference type="SAM" id="Phobius"/>
    </source>
</evidence>
<dbReference type="Pfam" id="PF00001">
    <property type="entry name" value="7tm_1"/>
    <property type="match status" value="1"/>
</dbReference>
<feature type="transmembrane region" description="Helical" evidence="10">
    <location>
        <begin position="244"/>
        <end position="263"/>
    </location>
</feature>
<organism evidence="12 13">
    <name type="scientific">Nematostella vectensis</name>
    <name type="common">Starlet sea anemone</name>
    <dbReference type="NCBI Taxonomy" id="45351"/>
    <lineage>
        <taxon>Eukaryota</taxon>
        <taxon>Metazoa</taxon>
        <taxon>Cnidaria</taxon>
        <taxon>Anthozoa</taxon>
        <taxon>Hexacorallia</taxon>
        <taxon>Actiniaria</taxon>
        <taxon>Edwardsiidae</taxon>
        <taxon>Nematostella</taxon>
    </lineage>
</organism>
<evidence type="ECO:0000256" key="8">
    <source>
        <dbReference type="ARBA" id="ARBA00023224"/>
    </source>
</evidence>
<feature type="transmembrane region" description="Helical" evidence="10">
    <location>
        <begin position="192"/>
        <end position="214"/>
    </location>
</feature>
<dbReference type="InterPro" id="IPR050569">
    <property type="entry name" value="TAAR"/>
</dbReference>
<proteinExistence type="inferred from homology"/>
<dbReference type="PhylomeDB" id="A7SF75"/>
<dbReference type="InParanoid" id="A7SF75"/>
<dbReference type="AlphaFoldDB" id="A7SF75"/>
<dbReference type="InterPro" id="IPR000276">
    <property type="entry name" value="GPCR_Rhodpsn"/>
</dbReference>
<dbReference type="GO" id="GO:0004993">
    <property type="term" value="F:G protein-coupled serotonin receptor activity"/>
    <property type="evidence" value="ECO:0000318"/>
    <property type="project" value="GO_Central"/>
</dbReference>
<feature type="transmembrane region" description="Helical" evidence="10">
    <location>
        <begin position="150"/>
        <end position="172"/>
    </location>
</feature>
<evidence type="ECO:0000256" key="1">
    <source>
        <dbReference type="ARBA" id="ARBA00004651"/>
    </source>
</evidence>
<dbReference type="FunFam" id="1.20.1070.10:FF:000598">
    <property type="entry name" value="Predicted protein"/>
    <property type="match status" value="1"/>
</dbReference>
<dbReference type="CDD" id="cd00637">
    <property type="entry name" value="7tm_classA_rhodopsin-like"/>
    <property type="match status" value="1"/>
</dbReference>
<dbReference type="PROSITE" id="PS50262">
    <property type="entry name" value="G_PROTEIN_RECEP_F1_2"/>
    <property type="match status" value="1"/>
</dbReference>
<dbReference type="HOGENOM" id="CLU_009579_3_6_1"/>
<keyword evidence="3 9" id="KW-0812">Transmembrane</keyword>
<dbReference type="GO" id="GO:0030425">
    <property type="term" value="C:dendrite"/>
    <property type="evidence" value="ECO:0000318"/>
    <property type="project" value="GO_Central"/>
</dbReference>
<evidence type="ECO:0000256" key="9">
    <source>
        <dbReference type="RuleBase" id="RU000688"/>
    </source>
</evidence>
<keyword evidence="8 9" id="KW-0807">Transducer</keyword>
<feature type="transmembrane region" description="Helical" evidence="10">
    <location>
        <begin position="283"/>
        <end position="303"/>
    </location>
</feature>
<dbReference type="PRINTS" id="PR00237">
    <property type="entry name" value="GPCRRHODOPSN"/>
</dbReference>
<dbReference type="InterPro" id="IPR017452">
    <property type="entry name" value="GPCR_Rhodpsn_7TM"/>
</dbReference>
<dbReference type="GO" id="GO:0030594">
    <property type="term" value="F:neurotransmitter receptor activity"/>
    <property type="evidence" value="ECO:0000318"/>
    <property type="project" value="GO_Central"/>
</dbReference>
<keyword evidence="6 10" id="KW-0472">Membrane</keyword>
<protein>
    <recommendedName>
        <fullName evidence="11">G-protein coupled receptors family 1 profile domain-containing protein</fullName>
    </recommendedName>
</protein>
<evidence type="ECO:0000256" key="7">
    <source>
        <dbReference type="ARBA" id="ARBA00023170"/>
    </source>
</evidence>
<evidence type="ECO:0000256" key="5">
    <source>
        <dbReference type="ARBA" id="ARBA00023040"/>
    </source>
</evidence>